<evidence type="ECO:0000256" key="5">
    <source>
        <dbReference type="ARBA" id="ARBA00022801"/>
    </source>
</evidence>
<dbReference type="PRINTS" id="PR00730">
    <property type="entry name" value="THERMOLYSIN"/>
</dbReference>
<feature type="domain" description="Peptidase M4" evidence="11">
    <location>
        <begin position="185"/>
        <end position="334"/>
    </location>
</feature>
<dbReference type="InterPro" id="IPR001570">
    <property type="entry name" value="Peptidase_M4_C_domain"/>
</dbReference>
<reference evidence="14 15" key="1">
    <citation type="submission" date="2020-08" db="EMBL/GenBank/DDBJ databases">
        <title>Genome sequence of Nocardioides mesophilus KACC 16243T.</title>
        <authorList>
            <person name="Hyun D.-W."/>
            <person name="Bae J.-W."/>
        </authorList>
    </citation>
    <scope>NUCLEOTIDE SEQUENCE [LARGE SCALE GENOMIC DNA]</scope>
    <source>
        <strain evidence="14 15">KACC 16243</strain>
    </source>
</reference>
<evidence type="ECO:0000256" key="2">
    <source>
        <dbReference type="ARBA" id="ARBA00022670"/>
    </source>
</evidence>
<dbReference type="RefSeq" id="WP_187579288.1">
    <property type="nucleotide sequence ID" value="NZ_CP060713.1"/>
</dbReference>
<sequence length="633" mass="66686">MRHRSLTAISASVLLALSTLATASSSTAEPSSDRTATHPAGSFALSGADADAFALPGDVRELWSATLPDGRTQTRYQQYVDGASVFGGQLTTLTGASGRTESVIGAYFPGLEASNQRNLGKGQARDIVEKRVGTRGQWSTTLRIDPDTGRQFYQVESIRDASRPVRWVNAGNGKVIKAFDAIAHGEGTGVKGDTKTILTSQDAGTGRFALKSADGRQATYTAANTTKSATLMTDDNDLWDYNLPKMIGDSQAPGVDAQYYANVVDDFYGDVFGRNSIDGQGMKIISIVHWDRNYCNAFWNGSYMTYGDGDGKGCLPLSGGLDVDGHELTHGVTEFTSGLIYENESGALNEAFSDMMGNTIEFYAAKKGLDPAATPDFRIGEDVINASTPATAGFRNMGDPAEFGDPDHLVEKYTGTADSGGVHSNSGIANHAYYLTVKGGQNAGCKATALRPATHTEDCGVRVPALGLDKAAQIYYAGFTSLPEYANFCDARNATVAVAGGKDTKAVAAGWDAVGVHKGCTPGTPPPPPCVGDATASLPIESPHPYGNMGDCTWTYDNGTAGFSFHFTLLDLEKDYDYVYVKDGNGTTLATYTGTANGEFDSPCITTPTGSVQLVSDPAVTAQGFTVSSVNPC</sequence>
<organism evidence="14 15">
    <name type="scientific">Nocardioides mesophilus</name>
    <dbReference type="NCBI Taxonomy" id="433659"/>
    <lineage>
        <taxon>Bacteria</taxon>
        <taxon>Bacillati</taxon>
        <taxon>Actinomycetota</taxon>
        <taxon>Actinomycetes</taxon>
        <taxon>Propionibacteriales</taxon>
        <taxon>Nocardioidaceae</taxon>
        <taxon>Nocardioides</taxon>
    </lineage>
</organism>
<feature type="domain" description="FTP" evidence="13">
    <location>
        <begin position="65"/>
        <end position="107"/>
    </location>
</feature>
<dbReference type="Pfam" id="PF01447">
    <property type="entry name" value="Peptidase_M4"/>
    <property type="match status" value="1"/>
</dbReference>
<keyword evidence="3" id="KW-0479">Metal-binding</keyword>
<evidence type="ECO:0000313" key="15">
    <source>
        <dbReference type="Proteomes" id="UP000515947"/>
    </source>
</evidence>
<dbReference type="EC" id="3.4.24.-" evidence="10"/>
<keyword evidence="5 10" id="KW-0378">Hydrolase</keyword>
<feature type="active site" evidence="9">
    <location>
        <position position="327"/>
    </location>
</feature>
<dbReference type="GO" id="GO:0004222">
    <property type="term" value="F:metalloendopeptidase activity"/>
    <property type="evidence" value="ECO:0007669"/>
    <property type="project" value="UniProtKB-UniRule"/>
</dbReference>
<keyword evidence="7 10" id="KW-0482">Metalloprotease</keyword>
<proteinExistence type="inferred from homology"/>
<keyword evidence="2 10" id="KW-0645">Protease</keyword>
<dbReference type="GO" id="GO:0005576">
    <property type="term" value="C:extracellular region"/>
    <property type="evidence" value="ECO:0007669"/>
    <property type="project" value="UniProtKB-SubCell"/>
</dbReference>
<feature type="active site" description="Proton donor" evidence="9">
    <location>
        <position position="423"/>
    </location>
</feature>
<dbReference type="KEGG" id="nmes:H9L09_03060"/>
<dbReference type="Gene3D" id="2.60.120.290">
    <property type="entry name" value="Spermadhesin, CUB domain"/>
    <property type="match status" value="1"/>
</dbReference>
<feature type="chain" id="PRO_5039747049" description="Neutral metalloproteinase" evidence="10">
    <location>
        <begin position="24"/>
        <end position="633"/>
    </location>
</feature>
<evidence type="ECO:0000256" key="4">
    <source>
        <dbReference type="ARBA" id="ARBA00022729"/>
    </source>
</evidence>
<dbReference type="Gene3D" id="3.10.170.10">
    <property type="match status" value="1"/>
</dbReference>
<dbReference type="InterPro" id="IPR050728">
    <property type="entry name" value="Zinc_Metalloprotease_M4"/>
</dbReference>
<dbReference type="InterPro" id="IPR013856">
    <property type="entry name" value="Peptidase_M4_domain"/>
</dbReference>
<evidence type="ECO:0000256" key="3">
    <source>
        <dbReference type="ARBA" id="ARBA00022723"/>
    </source>
</evidence>
<dbReference type="InterPro" id="IPR023612">
    <property type="entry name" value="Peptidase_M4"/>
</dbReference>
<evidence type="ECO:0000256" key="8">
    <source>
        <dbReference type="ARBA" id="ARBA00023157"/>
    </source>
</evidence>
<evidence type="ECO:0000256" key="9">
    <source>
        <dbReference type="PIRSR" id="PIRSR623612-1"/>
    </source>
</evidence>
<dbReference type="SUPFAM" id="SSF55486">
    <property type="entry name" value="Metalloproteases ('zincins'), catalytic domain"/>
    <property type="match status" value="1"/>
</dbReference>
<keyword evidence="15" id="KW-1185">Reference proteome</keyword>
<keyword evidence="10" id="KW-0964">Secreted</keyword>
<evidence type="ECO:0000256" key="7">
    <source>
        <dbReference type="ARBA" id="ARBA00023049"/>
    </source>
</evidence>
<feature type="signal peptide" evidence="10">
    <location>
        <begin position="1"/>
        <end position="23"/>
    </location>
</feature>
<dbReference type="SUPFAM" id="SSF49854">
    <property type="entry name" value="Spermadhesin, CUB domain"/>
    <property type="match status" value="1"/>
</dbReference>
<evidence type="ECO:0000259" key="13">
    <source>
        <dbReference type="Pfam" id="PF07504"/>
    </source>
</evidence>
<dbReference type="Pfam" id="PF02868">
    <property type="entry name" value="Peptidase_M4_C"/>
    <property type="match status" value="1"/>
</dbReference>
<comment type="similarity">
    <text evidence="1 10">Belongs to the peptidase M4 family.</text>
</comment>
<name>A0A7G9RCX1_9ACTN</name>
<protein>
    <recommendedName>
        <fullName evidence="10">Neutral metalloproteinase</fullName>
        <ecNumber evidence="10">3.4.24.-</ecNumber>
    </recommendedName>
</protein>
<dbReference type="CDD" id="cd09597">
    <property type="entry name" value="M4_TLP"/>
    <property type="match status" value="1"/>
</dbReference>
<gene>
    <name evidence="14" type="ORF">H9L09_03060</name>
</gene>
<feature type="domain" description="Peptidase M4 C-terminal" evidence="12">
    <location>
        <begin position="337"/>
        <end position="516"/>
    </location>
</feature>
<dbReference type="EMBL" id="CP060713">
    <property type="protein sequence ID" value="QNN53446.1"/>
    <property type="molecule type" value="Genomic_DNA"/>
</dbReference>
<keyword evidence="6 10" id="KW-0862">Zinc</keyword>
<comment type="cofactor">
    <cofactor evidence="10">
        <name>Zn(2+)</name>
        <dbReference type="ChEBI" id="CHEBI:29105"/>
    </cofactor>
</comment>
<dbReference type="Gene3D" id="1.10.390.10">
    <property type="entry name" value="Neutral Protease Domain 2"/>
    <property type="match status" value="1"/>
</dbReference>
<dbReference type="CDD" id="cd00041">
    <property type="entry name" value="CUB"/>
    <property type="match status" value="1"/>
</dbReference>
<evidence type="ECO:0000313" key="14">
    <source>
        <dbReference type="EMBL" id="QNN53446.1"/>
    </source>
</evidence>
<comment type="subcellular location">
    <subcellularLocation>
        <location evidence="10">Secreted</location>
    </subcellularLocation>
</comment>
<dbReference type="AlphaFoldDB" id="A0A7G9RCX1"/>
<dbReference type="Proteomes" id="UP000515947">
    <property type="component" value="Chromosome"/>
</dbReference>
<evidence type="ECO:0000259" key="12">
    <source>
        <dbReference type="Pfam" id="PF02868"/>
    </source>
</evidence>
<evidence type="ECO:0000259" key="11">
    <source>
        <dbReference type="Pfam" id="PF01447"/>
    </source>
</evidence>
<evidence type="ECO:0000256" key="6">
    <source>
        <dbReference type="ARBA" id="ARBA00022833"/>
    </source>
</evidence>
<keyword evidence="8" id="KW-1015">Disulfide bond</keyword>
<dbReference type="InterPro" id="IPR035914">
    <property type="entry name" value="Sperma_CUB_dom_sf"/>
</dbReference>
<dbReference type="InterPro" id="IPR027268">
    <property type="entry name" value="Peptidase_M4/M1_CTD_sf"/>
</dbReference>
<dbReference type="Pfam" id="PF07504">
    <property type="entry name" value="FTP"/>
    <property type="match status" value="1"/>
</dbReference>
<dbReference type="PANTHER" id="PTHR33794">
    <property type="entry name" value="BACILLOLYSIN"/>
    <property type="match status" value="1"/>
</dbReference>
<dbReference type="InterPro" id="IPR011096">
    <property type="entry name" value="FTP_domain"/>
</dbReference>
<dbReference type="GO" id="GO:0006508">
    <property type="term" value="P:proteolysis"/>
    <property type="evidence" value="ECO:0007669"/>
    <property type="project" value="UniProtKB-KW"/>
</dbReference>
<dbReference type="InterPro" id="IPR000859">
    <property type="entry name" value="CUB_dom"/>
</dbReference>
<comment type="function">
    <text evidence="10">Extracellular zinc metalloprotease.</text>
</comment>
<dbReference type="GO" id="GO:0046872">
    <property type="term" value="F:metal ion binding"/>
    <property type="evidence" value="ECO:0007669"/>
    <property type="project" value="UniProtKB-UniRule"/>
</dbReference>
<keyword evidence="4 10" id="KW-0732">Signal</keyword>
<dbReference type="PANTHER" id="PTHR33794:SF1">
    <property type="entry name" value="BACILLOLYSIN"/>
    <property type="match status" value="1"/>
</dbReference>
<accession>A0A7G9RCX1</accession>
<evidence type="ECO:0000256" key="10">
    <source>
        <dbReference type="RuleBase" id="RU366073"/>
    </source>
</evidence>
<evidence type="ECO:0000256" key="1">
    <source>
        <dbReference type="ARBA" id="ARBA00009388"/>
    </source>
</evidence>